<organism evidence="2 3">
    <name type="scientific">Tenggerimyces flavus</name>
    <dbReference type="NCBI Taxonomy" id="1708749"/>
    <lineage>
        <taxon>Bacteria</taxon>
        <taxon>Bacillati</taxon>
        <taxon>Actinomycetota</taxon>
        <taxon>Actinomycetes</taxon>
        <taxon>Propionibacteriales</taxon>
        <taxon>Nocardioidaceae</taxon>
        <taxon>Tenggerimyces</taxon>
    </lineage>
</organism>
<evidence type="ECO:0000313" key="3">
    <source>
        <dbReference type="Proteomes" id="UP001595699"/>
    </source>
</evidence>
<sequence>MVRTNGDDPQNGKPADGLSVQNVGSIAVTVKVWLDGHEFDLQDLADLLPSGDTRVVKEGTAFYLTSTQIDNRSADVQFYEIAQQLLPTINGLGRANHAGFRPVSLSGRYDDGDQSHTVVGAATIEARARMHAAGVVTDSAGVPRPDPPPPGPARASLAATNPHAREVLAILGQPQMLGWVELYKVHEIIRDSIGKAQLQHLAGTTPTMHSAFTASANRPDVSGSRARHARMGGSPPKHSMTEGEGRDFVSRLVTAWLDSLAQMSREAEATGQAPG</sequence>
<keyword evidence="3" id="KW-1185">Reference proteome</keyword>
<protein>
    <submittedName>
        <fullName evidence="2">Uncharacterized protein</fullName>
    </submittedName>
</protein>
<feature type="region of interest" description="Disordered" evidence="1">
    <location>
        <begin position="138"/>
        <end position="157"/>
    </location>
</feature>
<evidence type="ECO:0000256" key="1">
    <source>
        <dbReference type="SAM" id="MobiDB-lite"/>
    </source>
</evidence>
<reference evidence="3" key="1">
    <citation type="journal article" date="2019" name="Int. J. Syst. Evol. Microbiol.">
        <title>The Global Catalogue of Microorganisms (GCM) 10K type strain sequencing project: providing services to taxonomists for standard genome sequencing and annotation.</title>
        <authorList>
            <consortium name="The Broad Institute Genomics Platform"/>
            <consortium name="The Broad Institute Genome Sequencing Center for Infectious Disease"/>
            <person name="Wu L."/>
            <person name="Ma J."/>
        </authorList>
    </citation>
    <scope>NUCLEOTIDE SEQUENCE [LARGE SCALE GENOMIC DNA]</scope>
    <source>
        <strain evidence="3">CGMCC 4.7241</strain>
    </source>
</reference>
<evidence type="ECO:0000313" key="2">
    <source>
        <dbReference type="EMBL" id="MFC3765551.1"/>
    </source>
</evidence>
<gene>
    <name evidence="2" type="ORF">ACFOUW_32285</name>
</gene>
<dbReference type="EMBL" id="JBHRZH010000041">
    <property type="protein sequence ID" value="MFC3765551.1"/>
    <property type="molecule type" value="Genomic_DNA"/>
</dbReference>
<dbReference type="Proteomes" id="UP001595699">
    <property type="component" value="Unassembled WGS sequence"/>
</dbReference>
<comment type="caution">
    <text evidence="2">The sequence shown here is derived from an EMBL/GenBank/DDBJ whole genome shotgun (WGS) entry which is preliminary data.</text>
</comment>
<accession>A0ABV7YJQ7</accession>
<name>A0ABV7YJQ7_9ACTN</name>
<dbReference type="RefSeq" id="WP_205116627.1">
    <property type="nucleotide sequence ID" value="NZ_JAFBCM010000001.1"/>
</dbReference>
<feature type="region of interest" description="Disordered" evidence="1">
    <location>
        <begin position="215"/>
        <end position="243"/>
    </location>
</feature>
<proteinExistence type="predicted"/>